<name>A0A9P9IZK8_9PLEO</name>
<protein>
    <submittedName>
        <fullName evidence="3">Uncharacterized protein</fullName>
    </submittedName>
</protein>
<organism evidence="3 4">
    <name type="scientific">Dendryphion nanum</name>
    <dbReference type="NCBI Taxonomy" id="256645"/>
    <lineage>
        <taxon>Eukaryota</taxon>
        <taxon>Fungi</taxon>
        <taxon>Dikarya</taxon>
        <taxon>Ascomycota</taxon>
        <taxon>Pezizomycotina</taxon>
        <taxon>Dothideomycetes</taxon>
        <taxon>Pleosporomycetidae</taxon>
        <taxon>Pleosporales</taxon>
        <taxon>Torulaceae</taxon>
        <taxon>Dendryphion</taxon>
    </lineage>
</organism>
<feature type="compositionally biased region" description="Pro residues" evidence="1">
    <location>
        <begin position="10"/>
        <end position="25"/>
    </location>
</feature>
<gene>
    <name evidence="3" type="ORF">B0J11DRAFT_573957</name>
</gene>
<feature type="transmembrane region" description="Helical" evidence="2">
    <location>
        <begin position="89"/>
        <end position="110"/>
    </location>
</feature>
<keyword evidence="2" id="KW-0812">Transmembrane</keyword>
<evidence type="ECO:0000256" key="2">
    <source>
        <dbReference type="SAM" id="Phobius"/>
    </source>
</evidence>
<proteinExistence type="predicted"/>
<dbReference type="EMBL" id="JAGMWT010000001">
    <property type="protein sequence ID" value="KAH7137941.1"/>
    <property type="molecule type" value="Genomic_DNA"/>
</dbReference>
<dbReference type="OrthoDB" id="3792384at2759"/>
<reference evidence="3" key="1">
    <citation type="journal article" date="2021" name="Nat. Commun.">
        <title>Genetic determinants of endophytism in the Arabidopsis root mycobiome.</title>
        <authorList>
            <person name="Mesny F."/>
            <person name="Miyauchi S."/>
            <person name="Thiergart T."/>
            <person name="Pickel B."/>
            <person name="Atanasova L."/>
            <person name="Karlsson M."/>
            <person name="Huettel B."/>
            <person name="Barry K.W."/>
            <person name="Haridas S."/>
            <person name="Chen C."/>
            <person name="Bauer D."/>
            <person name="Andreopoulos W."/>
            <person name="Pangilinan J."/>
            <person name="LaButti K."/>
            <person name="Riley R."/>
            <person name="Lipzen A."/>
            <person name="Clum A."/>
            <person name="Drula E."/>
            <person name="Henrissat B."/>
            <person name="Kohler A."/>
            <person name="Grigoriev I.V."/>
            <person name="Martin F.M."/>
            <person name="Hacquard S."/>
        </authorList>
    </citation>
    <scope>NUCLEOTIDE SEQUENCE</scope>
    <source>
        <strain evidence="3">MPI-CAGE-CH-0243</strain>
    </source>
</reference>
<dbReference type="AlphaFoldDB" id="A0A9P9IZK8"/>
<feature type="region of interest" description="Disordered" evidence="1">
    <location>
        <begin position="1"/>
        <end position="56"/>
    </location>
</feature>
<dbReference type="Proteomes" id="UP000700596">
    <property type="component" value="Unassembled WGS sequence"/>
</dbReference>
<sequence>MNPSYTVPLDRPPPPGHTPPPPDQPPGYYTIPMPEDPPPSYDDATHSERTPLLVGPPPDYGVYRAYVEPDASSTASSDQGVTTRSLPEWVGQIFVVFCFVIIMYAFWQFASDPYFDGYPPSG</sequence>
<evidence type="ECO:0000256" key="1">
    <source>
        <dbReference type="SAM" id="MobiDB-lite"/>
    </source>
</evidence>
<keyword evidence="2" id="KW-0472">Membrane</keyword>
<evidence type="ECO:0000313" key="3">
    <source>
        <dbReference type="EMBL" id="KAH7137941.1"/>
    </source>
</evidence>
<keyword evidence="2" id="KW-1133">Transmembrane helix</keyword>
<accession>A0A9P9IZK8</accession>
<evidence type="ECO:0000313" key="4">
    <source>
        <dbReference type="Proteomes" id="UP000700596"/>
    </source>
</evidence>
<comment type="caution">
    <text evidence="3">The sequence shown here is derived from an EMBL/GenBank/DDBJ whole genome shotgun (WGS) entry which is preliminary data.</text>
</comment>
<keyword evidence="4" id="KW-1185">Reference proteome</keyword>